<sequence length="191" mass="22886">MYQDKELTVRPIKEEDLYQLWTLAFKEENPEWKKWDAPYYAHKALSYEGFLKTQKERFLERDDYWAIVVGEELIGTVGYYWEHEPSKWLEMGIVIYNPNYWSGGYGTRVLKLWIDHLFKTLPLVRVGYTTWSGNERMIKVGEKLGMTMEGRMRKCRYYNGVYYDSIRMGILREEWEAFIDGNKSNAGKINK</sequence>
<dbReference type="CDD" id="cd04301">
    <property type="entry name" value="NAT_SF"/>
    <property type="match status" value="1"/>
</dbReference>
<dbReference type="PATRIC" id="fig|1397.4.peg.2563"/>
<dbReference type="Proteomes" id="UP000036045">
    <property type="component" value="Unassembled WGS sequence"/>
</dbReference>
<dbReference type="PROSITE" id="PS51186">
    <property type="entry name" value="GNAT"/>
    <property type="match status" value="1"/>
</dbReference>
<dbReference type="PANTHER" id="PTHR43415:SF4">
    <property type="entry name" value="N-ACETYLTRANSFERASE DOMAIN-CONTAINING PROTEIN"/>
    <property type="match status" value="1"/>
</dbReference>
<name>A0A0J1ICH8_NIACI</name>
<keyword evidence="2" id="KW-1185">Reference proteome</keyword>
<reference evidence="1 2" key="1">
    <citation type="submission" date="2015-05" db="EMBL/GenBank/DDBJ databases">
        <title>Whole genome sequence and identification of bacterial endophytes from Costus igneus.</title>
        <authorList>
            <person name="Lee Y.P."/>
            <person name="Gan H.M."/>
            <person name="Eng W."/>
            <person name="Wheatley M.S."/>
            <person name="Caraballo A."/>
            <person name="Polter S."/>
            <person name="Savka M.A."/>
            <person name="Hudson A.O."/>
        </authorList>
    </citation>
    <scope>NUCLEOTIDE SEQUENCE [LARGE SCALE GENOMIC DNA]</scope>
    <source>
        <strain evidence="1 2">RIT379</strain>
    </source>
</reference>
<gene>
    <name evidence="1" type="ORF">ABW02_19200</name>
</gene>
<evidence type="ECO:0000313" key="2">
    <source>
        <dbReference type="Proteomes" id="UP000036045"/>
    </source>
</evidence>
<proteinExistence type="predicted"/>
<dbReference type="Gene3D" id="3.40.630.30">
    <property type="match status" value="1"/>
</dbReference>
<accession>A0A0J1ICH8</accession>
<dbReference type="EMBL" id="LDPH01000024">
    <property type="protein sequence ID" value="KLV23651.1"/>
    <property type="molecule type" value="Genomic_DNA"/>
</dbReference>
<dbReference type="PANTHER" id="PTHR43415">
    <property type="entry name" value="SPERMIDINE N(1)-ACETYLTRANSFERASE"/>
    <property type="match status" value="1"/>
</dbReference>
<comment type="caution">
    <text evidence="1">The sequence shown here is derived from an EMBL/GenBank/DDBJ whole genome shotgun (WGS) entry which is preliminary data.</text>
</comment>
<keyword evidence="1" id="KW-0808">Transferase</keyword>
<protein>
    <submittedName>
        <fullName evidence="1">GCN5 family acetyltransferase</fullName>
    </submittedName>
</protein>
<organism evidence="1 2">
    <name type="scientific">Niallia circulans</name>
    <name type="common">Bacillus circulans</name>
    <dbReference type="NCBI Taxonomy" id="1397"/>
    <lineage>
        <taxon>Bacteria</taxon>
        <taxon>Bacillati</taxon>
        <taxon>Bacillota</taxon>
        <taxon>Bacilli</taxon>
        <taxon>Bacillales</taxon>
        <taxon>Bacillaceae</taxon>
        <taxon>Niallia</taxon>
    </lineage>
</organism>
<dbReference type="RefSeq" id="WP_047943859.1">
    <property type="nucleotide sequence ID" value="NZ_CP053989.1"/>
</dbReference>
<dbReference type="Pfam" id="PF13302">
    <property type="entry name" value="Acetyltransf_3"/>
    <property type="match status" value="1"/>
</dbReference>
<dbReference type="AlphaFoldDB" id="A0A0J1ICH8"/>
<evidence type="ECO:0000313" key="1">
    <source>
        <dbReference type="EMBL" id="KLV23651.1"/>
    </source>
</evidence>
<dbReference type="InterPro" id="IPR000182">
    <property type="entry name" value="GNAT_dom"/>
</dbReference>
<dbReference type="SUPFAM" id="SSF55729">
    <property type="entry name" value="Acyl-CoA N-acyltransferases (Nat)"/>
    <property type="match status" value="1"/>
</dbReference>
<dbReference type="GO" id="GO:0016747">
    <property type="term" value="F:acyltransferase activity, transferring groups other than amino-acyl groups"/>
    <property type="evidence" value="ECO:0007669"/>
    <property type="project" value="InterPro"/>
</dbReference>
<dbReference type="InterPro" id="IPR016181">
    <property type="entry name" value="Acyl_CoA_acyltransferase"/>
</dbReference>
<dbReference type="OrthoDB" id="9795206at2"/>
<dbReference type="GeneID" id="56351361"/>